<comment type="function">
    <text evidence="2">May be involved in vacuolar sorting and osmoregulation.</text>
</comment>
<dbReference type="EMBL" id="CP004025">
    <property type="protein sequence ID" value="AGC47420.1"/>
    <property type="molecule type" value="Genomic_DNA"/>
</dbReference>
<evidence type="ECO:0000313" key="21">
    <source>
        <dbReference type="EMBL" id="AGC47420.1"/>
    </source>
</evidence>
<feature type="transmembrane region" description="Helical" evidence="19">
    <location>
        <begin position="467"/>
        <end position="493"/>
    </location>
</feature>
<dbReference type="PATRIC" id="fig|1278073.3.peg.6235"/>
<feature type="transmembrane region" description="Helical" evidence="19">
    <location>
        <begin position="549"/>
        <end position="569"/>
    </location>
</feature>
<evidence type="ECO:0000256" key="7">
    <source>
        <dbReference type="ARBA" id="ARBA00022554"/>
    </source>
</evidence>
<dbReference type="Pfam" id="PF04389">
    <property type="entry name" value="Peptidase_M28"/>
    <property type="match status" value="1"/>
</dbReference>
<dbReference type="PANTHER" id="PTHR12147">
    <property type="entry name" value="METALLOPEPTIDASE M28 FAMILY MEMBER"/>
    <property type="match status" value="1"/>
</dbReference>
<dbReference type="Gene3D" id="3.40.630.10">
    <property type="entry name" value="Zn peptidases"/>
    <property type="match status" value="1"/>
</dbReference>
<dbReference type="KEGG" id="msd:MYSTI_06147"/>
<evidence type="ECO:0000256" key="1">
    <source>
        <dbReference type="ARBA" id="ARBA00001947"/>
    </source>
</evidence>
<evidence type="ECO:0000256" key="14">
    <source>
        <dbReference type="ARBA" id="ARBA00022989"/>
    </source>
</evidence>
<evidence type="ECO:0000256" key="8">
    <source>
        <dbReference type="ARBA" id="ARBA00022670"/>
    </source>
</evidence>
<evidence type="ECO:0000259" key="20">
    <source>
        <dbReference type="Pfam" id="PF04389"/>
    </source>
</evidence>
<dbReference type="RefSeq" id="WP_015351675.1">
    <property type="nucleotide sequence ID" value="NC_020126.1"/>
</dbReference>
<feature type="transmembrane region" description="Helical" evidence="19">
    <location>
        <begin position="355"/>
        <end position="376"/>
    </location>
</feature>
<evidence type="ECO:0000256" key="9">
    <source>
        <dbReference type="ARBA" id="ARBA00022692"/>
    </source>
</evidence>
<evidence type="ECO:0000256" key="12">
    <source>
        <dbReference type="ARBA" id="ARBA00022824"/>
    </source>
</evidence>
<sequence length="789" mass="81121">MVSARRWAGVLGVLGVVLGATWVARRPVAPLPASAAPEQFSEARALPLMRELAGELGPRPLGSPAAARAVVLLAERLRALPGVEVEVQDVTGTTVDEEGMLVLFRAVNVLARLSGEDADAVLLSAHFDSPEESPGAGDDAVAVAAGVEVMRALSAGPRLRRTVVLNLNGGEEEGRLGATAFLGHPWARDVKGFINLEAVGVGGRLVLFRASPGAAALVEGYAATAPAPRASVLGQDVMASGVAPFYTDFEQYVGAGLPGLDLALVEGGHVYHTALDRPEAVPAGTLQHVGDTALALVRGFASAPRVAAAHGAPTANLVDARGLASSPPVAAVHEAAMTTFFDVLGLGTVVYGPRAATAMTVVAVVLFVAAGAVAMRRGGLTWRGWGRGFLWTGVGGALGLLLPVLSGLLVGVVLRRPQGWYATPWLGVVTFGVLTLAGVLLGEALWAKRAARRGSEAPRNIERWAGALAWGAAIVVLGTWGSVGVTYALLVWLVGGAMGLLVATRVPRWRGAVLGLAFIPGLVLMSQAASLLLSLVIPLTGHLLVPFPLDGAVALLVALPTVAGAWLVADVFPWADGGRPVLTGALVLALGGLLALALVAPHDEAHPRRLRAVERTDASGRALVLQSMDGLALGPMVPELAEAHATQAQTALALSEQMAKETSGLAAPVVTVEHVAQHGPEREVSLRLTAPAGAALRLEVPREALASWSLGSSLPNLPADATAFRALALSPPAEGWRVGLRLRGTAPVPLRVRASREGAVTSSLEALRRSLGPSTTGSFAASHTVEARP</sequence>
<protein>
    <recommendedName>
        <fullName evidence="6">Vacuolar membrane protease</fullName>
    </recommendedName>
    <alternativeName>
        <fullName evidence="18">FXNA-related family protease 1</fullName>
    </alternativeName>
</protein>
<dbReference type="STRING" id="1278073.MYSTI_06147"/>
<evidence type="ECO:0000256" key="4">
    <source>
        <dbReference type="ARBA" id="ARBA00004477"/>
    </source>
</evidence>
<evidence type="ECO:0000256" key="16">
    <source>
        <dbReference type="ARBA" id="ARBA00023136"/>
    </source>
</evidence>
<comment type="similarity">
    <text evidence="5">Belongs to the peptidase M28 family.</text>
</comment>
<keyword evidence="10" id="KW-0479">Metal-binding</keyword>
<dbReference type="GO" id="GO:0046872">
    <property type="term" value="F:metal ion binding"/>
    <property type="evidence" value="ECO:0007669"/>
    <property type="project" value="UniProtKB-KW"/>
</dbReference>
<keyword evidence="9 19" id="KW-0812">Transmembrane</keyword>
<evidence type="ECO:0000313" key="22">
    <source>
        <dbReference type="Proteomes" id="UP000011131"/>
    </source>
</evidence>
<dbReference type="InterPro" id="IPR007484">
    <property type="entry name" value="Peptidase_M28"/>
</dbReference>
<proteinExistence type="inferred from homology"/>
<dbReference type="Proteomes" id="UP000011131">
    <property type="component" value="Chromosome"/>
</dbReference>
<keyword evidence="7" id="KW-0926">Vacuole</keyword>
<evidence type="ECO:0000256" key="3">
    <source>
        <dbReference type="ARBA" id="ARBA00004128"/>
    </source>
</evidence>
<dbReference type="SUPFAM" id="SSF53187">
    <property type="entry name" value="Zn-dependent exopeptidases"/>
    <property type="match status" value="1"/>
</dbReference>
<evidence type="ECO:0000256" key="19">
    <source>
        <dbReference type="SAM" id="Phobius"/>
    </source>
</evidence>
<keyword evidence="17" id="KW-0325">Glycoprotein</keyword>
<keyword evidence="14 19" id="KW-1133">Transmembrane helix</keyword>
<dbReference type="HOGENOM" id="CLU_355571_0_0_7"/>
<keyword evidence="11" id="KW-0378">Hydrolase</keyword>
<dbReference type="PANTHER" id="PTHR12147:SF58">
    <property type="entry name" value="VACUOLAR MEMBRANE PROTEASE"/>
    <property type="match status" value="1"/>
</dbReference>
<feature type="transmembrane region" description="Helical" evidence="19">
    <location>
        <begin position="581"/>
        <end position="601"/>
    </location>
</feature>
<accession>L7UHT6</accession>
<evidence type="ECO:0000256" key="2">
    <source>
        <dbReference type="ARBA" id="ARBA00003273"/>
    </source>
</evidence>
<comment type="subcellular location">
    <subcellularLocation>
        <location evidence="4">Endoplasmic reticulum membrane</location>
        <topology evidence="4">Multi-pass membrane protein</topology>
    </subcellularLocation>
    <subcellularLocation>
        <location evidence="3">Vacuole membrane</location>
        <topology evidence="3">Multi-pass membrane protein</topology>
    </subcellularLocation>
</comment>
<name>L7UHT6_MYXSD</name>
<evidence type="ECO:0000256" key="15">
    <source>
        <dbReference type="ARBA" id="ARBA00023049"/>
    </source>
</evidence>
<evidence type="ECO:0000256" key="17">
    <source>
        <dbReference type="ARBA" id="ARBA00023180"/>
    </source>
</evidence>
<keyword evidence="22" id="KW-1185">Reference proteome</keyword>
<feature type="transmembrane region" description="Helical" evidence="19">
    <location>
        <begin position="425"/>
        <end position="446"/>
    </location>
</feature>
<keyword evidence="15" id="KW-0482">Metalloprotease</keyword>
<organism evidence="21 22">
    <name type="scientific">Myxococcus stipitatus (strain DSM 14675 / JCM 12634 / Mx s8)</name>
    <dbReference type="NCBI Taxonomy" id="1278073"/>
    <lineage>
        <taxon>Bacteria</taxon>
        <taxon>Pseudomonadati</taxon>
        <taxon>Myxococcota</taxon>
        <taxon>Myxococcia</taxon>
        <taxon>Myxococcales</taxon>
        <taxon>Cystobacterineae</taxon>
        <taxon>Myxococcaceae</taxon>
        <taxon>Myxococcus</taxon>
    </lineage>
</organism>
<dbReference type="GO" id="GO:0005774">
    <property type="term" value="C:vacuolar membrane"/>
    <property type="evidence" value="ECO:0007669"/>
    <property type="project" value="UniProtKB-SubCell"/>
</dbReference>
<dbReference type="GO" id="GO:0008235">
    <property type="term" value="F:metalloexopeptidase activity"/>
    <property type="evidence" value="ECO:0007669"/>
    <property type="project" value="InterPro"/>
</dbReference>
<feature type="transmembrane region" description="Helical" evidence="19">
    <location>
        <begin position="388"/>
        <end position="413"/>
    </location>
</feature>
<evidence type="ECO:0000256" key="6">
    <source>
        <dbReference type="ARBA" id="ARBA00017435"/>
    </source>
</evidence>
<reference evidence="21 22" key="1">
    <citation type="journal article" date="2013" name="Genome Announc.">
        <title>Complete genome sequence of Myxococcus stipitatus strain DSM 14675, a fruiting myxobacterium.</title>
        <authorList>
            <person name="Huntley S."/>
            <person name="Kneip S."/>
            <person name="Treuner-Lange A."/>
            <person name="Sogaard-Andersen L."/>
        </authorList>
    </citation>
    <scope>NUCLEOTIDE SEQUENCE [LARGE SCALE GENOMIC DNA]</scope>
    <source>
        <strain evidence="22">DSM 14675 / JCM 12634 / Mx s8</strain>
    </source>
</reference>
<dbReference type="eggNOG" id="COG2234">
    <property type="taxonomic scope" value="Bacteria"/>
</dbReference>
<keyword evidence="12" id="KW-0256">Endoplasmic reticulum</keyword>
<evidence type="ECO:0000256" key="10">
    <source>
        <dbReference type="ARBA" id="ARBA00022723"/>
    </source>
</evidence>
<feature type="transmembrane region" description="Helical" evidence="19">
    <location>
        <begin position="513"/>
        <end position="537"/>
    </location>
</feature>
<dbReference type="FunFam" id="3.40.630.10:FF:000008">
    <property type="entry name" value="Endoplasmic reticulum metallopeptidase 1"/>
    <property type="match status" value="1"/>
</dbReference>
<keyword evidence="8" id="KW-0645">Protease</keyword>
<gene>
    <name evidence="21" type="ordered locus">MYSTI_06147</name>
</gene>
<evidence type="ECO:0000256" key="11">
    <source>
        <dbReference type="ARBA" id="ARBA00022801"/>
    </source>
</evidence>
<keyword evidence="16 19" id="KW-0472">Membrane</keyword>
<dbReference type="OrthoDB" id="9778250at2"/>
<dbReference type="InterPro" id="IPR045175">
    <property type="entry name" value="M28_fam"/>
</dbReference>
<dbReference type="GO" id="GO:0006508">
    <property type="term" value="P:proteolysis"/>
    <property type="evidence" value="ECO:0007669"/>
    <property type="project" value="UniProtKB-KW"/>
</dbReference>
<comment type="cofactor">
    <cofactor evidence="1">
        <name>Zn(2+)</name>
        <dbReference type="ChEBI" id="CHEBI:29105"/>
    </cofactor>
</comment>
<evidence type="ECO:0000256" key="5">
    <source>
        <dbReference type="ARBA" id="ARBA00010918"/>
    </source>
</evidence>
<evidence type="ECO:0000256" key="13">
    <source>
        <dbReference type="ARBA" id="ARBA00022833"/>
    </source>
</evidence>
<feature type="domain" description="Peptidase M28" evidence="20">
    <location>
        <begin position="108"/>
        <end position="297"/>
    </location>
</feature>
<evidence type="ECO:0000256" key="18">
    <source>
        <dbReference type="ARBA" id="ARBA00031512"/>
    </source>
</evidence>
<dbReference type="AlphaFoldDB" id="L7UHT6"/>
<keyword evidence="13" id="KW-0862">Zinc</keyword>